<dbReference type="CDD" id="cd06257">
    <property type="entry name" value="DnaJ"/>
    <property type="match status" value="1"/>
</dbReference>
<name>A0A9W5WUU1_BABOV</name>
<evidence type="ECO:0000313" key="3">
    <source>
        <dbReference type="Proteomes" id="UP001057455"/>
    </source>
</evidence>
<protein>
    <recommendedName>
        <fullName evidence="1">J domain-containing protein</fullName>
    </recommendedName>
</protein>
<dbReference type="AlphaFoldDB" id="A0A9W5WUU1"/>
<dbReference type="EMBL" id="BLIY01000007">
    <property type="protein sequence ID" value="GFE53592.1"/>
    <property type="molecule type" value="Genomic_DNA"/>
</dbReference>
<dbReference type="OrthoDB" id="338088at2759"/>
<comment type="caution">
    <text evidence="2">The sequence shown here is derived from an EMBL/GenBank/DDBJ whole genome shotgun (WGS) entry which is preliminary data.</text>
</comment>
<dbReference type="Gene3D" id="1.10.287.110">
    <property type="entry name" value="DnaJ domain"/>
    <property type="match status" value="1"/>
</dbReference>
<proteinExistence type="predicted"/>
<dbReference type="InterPro" id="IPR001623">
    <property type="entry name" value="DnaJ_domain"/>
</dbReference>
<accession>A0A9W5WUU1</accession>
<reference evidence="2" key="1">
    <citation type="submission" date="2019-12" db="EMBL/GenBank/DDBJ databases">
        <title>Genome sequence of Babesia ovis.</title>
        <authorList>
            <person name="Yamagishi J."/>
            <person name="Sevinc F."/>
            <person name="Xuan X."/>
        </authorList>
    </citation>
    <scope>NUCLEOTIDE SEQUENCE</scope>
    <source>
        <strain evidence="2">Selcuk</strain>
    </source>
</reference>
<dbReference type="InterPro" id="IPR036869">
    <property type="entry name" value="J_dom_sf"/>
</dbReference>
<gene>
    <name evidence="2" type="ORF">BaOVIS_009960</name>
</gene>
<feature type="domain" description="J" evidence="1">
    <location>
        <begin position="415"/>
        <end position="476"/>
    </location>
</feature>
<dbReference type="PROSITE" id="PS50076">
    <property type="entry name" value="DNAJ_2"/>
    <property type="match status" value="1"/>
</dbReference>
<evidence type="ECO:0000313" key="2">
    <source>
        <dbReference type="EMBL" id="GFE53592.1"/>
    </source>
</evidence>
<evidence type="ECO:0000259" key="1">
    <source>
        <dbReference type="PROSITE" id="PS50076"/>
    </source>
</evidence>
<sequence length="708" mass="78608">MMATTGKRRLVRGTNRKISVDSDDDVDLDVITPTSASATTTDEIDSDEPYVKRVTKSTRTKNYKKSSATMQFLDNFLTEFTPDELAAKRTVEVIYSSSGSFSYTFRSLQESILSQSIDSHLVMSFLKALSAVADERYIRDLWSNAAPGVKAKSAQMNPSVVDSTVRNYEMLLTGVIKRLEHAMTMDPLAVGWSKLESLLRCFLNDGLSTELTCLVSTFFDQPHTGIDSIMHCLERLKNVINTLDGAWGHTDTKLASKHKPGFNAVYYTAFVSRIQEIVGKLRESHRLLTMTVANRPESEGLEALVNAIEGELGLTPPLNYSGEHIGLDVKVECIKMMLDKECCDILVDQELKSDTGFIRQKFANICLAFEEQRRRQQDEQAELMKKNKSKRDAVSYILARVAEAESANAPANIKHPYYIIGIPPSMCSDSALKKYGRKLKTLLHPDTEHDAEWKPKAERAFKEASLALEKCSNFNSFSHASLRMAAQPPFAAYIGLPVSSEPTSEPTTGSSMPSTDNVLTSPTLLLMPVFTLSCVERKTGSINVILDPSTFTMNGFSKLGKNKRLIVYMHRPTHSDEPSSFRVNRSCVSEVKKVALPESVHGKQLSAKIDAVQPIVFGNAWRYFVGLQLVGDLGASLVVWNSIYVELATKGRTAAHVGKLLYSFVGATFVNQELLQSHLARCREGAKADAEAFLQDCSRSAQRWADEQ</sequence>
<keyword evidence="3" id="KW-1185">Reference proteome</keyword>
<dbReference type="Proteomes" id="UP001057455">
    <property type="component" value="Unassembled WGS sequence"/>
</dbReference>
<dbReference type="SUPFAM" id="SSF46565">
    <property type="entry name" value="Chaperone J-domain"/>
    <property type="match status" value="1"/>
</dbReference>
<organism evidence="2 3">
    <name type="scientific">Babesia ovis</name>
    <dbReference type="NCBI Taxonomy" id="5869"/>
    <lineage>
        <taxon>Eukaryota</taxon>
        <taxon>Sar</taxon>
        <taxon>Alveolata</taxon>
        <taxon>Apicomplexa</taxon>
        <taxon>Aconoidasida</taxon>
        <taxon>Piroplasmida</taxon>
        <taxon>Babesiidae</taxon>
        <taxon>Babesia</taxon>
    </lineage>
</organism>